<proteinExistence type="predicted"/>
<name>A0A8H3TT54_9TREE</name>
<keyword evidence="2" id="KW-1185">Reference proteome</keyword>
<protein>
    <submittedName>
        <fullName evidence="1">Uncharacterized protein</fullName>
    </submittedName>
</protein>
<gene>
    <name evidence="1" type="ORF">NliqN6_3167</name>
</gene>
<comment type="caution">
    <text evidence="1">The sequence shown here is derived from an EMBL/GenBank/DDBJ whole genome shotgun (WGS) entry which is preliminary data.</text>
</comment>
<dbReference type="OrthoDB" id="2589952at2759"/>
<dbReference type="EMBL" id="BLZA01000019">
    <property type="protein sequence ID" value="GHJ86765.1"/>
    <property type="molecule type" value="Genomic_DNA"/>
</dbReference>
<evidence type="ECO:0000313" key="2">
    <source>
        <dbReference type="Proteomes" id="UP000620104"/>
    </source>
</evidence>
<reference evidence="1" key="1">
    <citation type="submission" date="2020-07" db="EMBL/GenBank/DDBJ databases">
        <title>Draft Genome Sequence of a Deep-Sea Yeast, Naganishia (Cryptococcus) liquefaciens strain N6.</title>
        <authorList>
            <person name="Han Y.W."/>
            <person name="Kajitani R."/>
            <person name="Morimoto H."/>
            <person name="Parhat M."/>
            <person name="Tsubouchi H."/>
            <person name="Bakenova O."/>
            <person name="Ogata M."/>
            <person name="Argunhan B."/>
            <person name="Aoki R."/>
            <person name="Kajiwara S."/>
            <person name="Itoh T."/>
            <person name="Iwasaki H."/>
        </authorList>
    </citation>
    <scope>NUCLEOTIDE SEQUENCE</scope>
    <source>
        <strain evidence="1">N6</strain>
    </source>
</reference>
<dbReference type="Proteomes" id="UP000620104">
    <property type="component" value="Unassembled WGS sequence"/>
</dbReference>
<organism evidence="1 2">
    <name type="scientific">Naganishia liquefaciens</name>
    <dbReference type="NCBI Taxonomy" id="104408"/>
    <lineage>
        <taxon>Eukaryota</taxon>
        <taxon>Fungi</taxon>
        <taxon>Dikarya</taxon>
        <taxon>Basidiomycota</taxon>
        <taxon>Agaricomycotina</taxon>
        <taxon>Tremellomycetes</taxon>
        <taxon>Filobasidiales</taxon>
        <taxon>Filobasidiaceae</taxon>
        <taxon>Naganishia</taxon>
    </lineage>
</organism>
<sequence>MSVKQGAIALARPLLREARSSRCACHRRYLHLKEHSVIDTISGVEANTETSFRRHEHRPPPHLPLPPTLPYHPTSTPFRRHLQVLEESLLSSFPEPSWEIFTAIHEDLRRRHVPANTLRSVLTKQVSGLTDTGRNKTERWQKVNEVLIIMEESGICPKSEDLENVIVAAVDDRGRRAASRHFTHGRLATVWASLAAIHGDRLQNVGLETRKRWLLYRMRKSSFEPRHTCGTRNEKFSKMRYEWECLASNGFFKGFKISEMYLQGFRAEYLEHIEEILETLRTIHENGGIIPLDVLQHVWHNHLEARIRIFEPPDPQLHQFMDDISSSEQTASGTFDAALGESLAKATADLTGGVSVTALSLYLPSDKMQKYDLDRISSNNFERALNLTQRRLKHIPRQPAGSQFSSIVNTLGFAALLVEDAVSKEIAISKSFVLAICRAFKYLPTEIREDPRYIQRLHSALLLLSQSLRQQDNSLKRWTNVWPAMLETISSYATGSGKRDLLSQTMFVYRRLQSQQDPAHLETLSVFRKSAVRTTLITPWISLELYADAIASGCAENPEVRELIVQRISTMNSPNSFRRLRSSIARDQSVFKTATKVSVIENAISTSRTAECALKLYDILDATELVRGNTATKALGLLLERTVQSSDMEQRQQAVSKVEEAYSRGQRLPSAVLEKFLKVVVGRQIGETAMPSRLKALEAALIEGKRIYVS</sequence>
<evidence type="ECO:0000313" key="1">
    <source>
        <dbReference type="EMBL" id="GHJ86765.1"/>
    </source>
</evidence>
<dbReference type="AlphaFoldDB" id="A0A8H3TT54"/>
<accession>A0A8H3TT54</accession>